<reference evidence="2 3" key="1">
    <citation type="journal article" date="2018" name="New Phytol.">
        <title>Comparative genomics and transcriptomics depict ericoid mycorrhizal fungi as versatile saprotrophs and plant mutualists.</title>
        <authorList>
            <person name="Martino E."/>
            <person name="Morin E."/>
            <person name="Grelet G.A."/>
            <person name="Kuo A."/>
            <person name="Kohler A."/>
            <person name="Daghino S."/>
            <person name="Barry K.W."/>
            <person name="Cichocki N."/>
            <person name="Clum A."/>
            <person name="Dockter R.B."/>
            <person name="Hainaut M."/>
            <person name="Kuo R.C."/>
            <person name="LaButti K."/>
            <person name="Lindahl B.D."/>
            <person name="Lindquist E.A."/>
            <person name="Lipzen A."/>
            <person name="Khouja H.R."/>
            <person name="Magnuson J."/>
            <person name="Murat C."/>
            <person name="Ohm R.A."/>
            <person name="Singer S.W."/>
            <person name="Spatafora J.W."/>
            <person name="Wang M."/>
            <person name="Veneault-Fourrey C."/>
            <person name="Henrissat B."/>
            <person name="Grigoriev I.V."/>
            <person name="Martin F.M."/>
            <person name="Perotto S."/>
        </authorList>
    </citation>
    <scope>NUCLEOTIDE SEQUENCE [LARGE SCALE GENOMIC DNA]</scope>
    <source>
        <strain evidence="2 3">ATCC 22711</strain>
    </source>
</reference>
<keyword evidence="3" id="KW-1185">Reference proteome</keyword>
<dbReference type="GeneID" id="36569990"/>
<evidence type="ECO:0000256" key="1">
    <source>
        <dbReference type="SAM" id="MobiDB-lite"/>
    </source>
</evidence>
<sequence length="228" mass="24908">MFLKRKRSDSEISTTSSLLSSPLSTSLVSVDAFQSSQHIQTPSLFSSRTRKRHRDNRPSESIVHEHTLSLLFSAQQNSRSEIQLSPEFEQQQEPIASLPSNQELDPHQSTLHSFFNIHPARQSSPSSLSSNASDSSSSTPLQNTNMSSFFPATHCEDCDTPLSQLGDSNAMDVDMMDIDGANGANYACEGCGKSVCHSCAMSNFGEQRKCRGCAGMGQKQWVGGIGWI</sequence>
<dbReference type="OrthoDB" id="5336357at2759"/>
<dbReference type="STRING" id="857342.A0A2T3AZ60"/>
<dbReference type="AlphaFoldDB" id="A0A2T3AZ60"/>
<dbReference type="Proteomes" id="UP000241818">
    <property type="component" value="Unassembled WGS sequence"/>
</dbReference>
<dbReference type="InParanoid" id="A0A2T3AZ60"/>
<name>A0A2T3AZ60_AMORE</name>
<protein>
    <submittedName>
        <fullName evidence="2">Uncharacterized protein</fullName>
    </submittedName>
</protein>
<proteinExistence type="predicted"/>
<evidence type="ECO:0000313" key="2">
    <source>
        <dbReference type="EMBL" id="PSS15348.1"/>
    </source>
</evidence>
<organism evidence="2 3">
    <name type="scientific">Amorphotheca resinae ATCC 22711</name>
    <dbReference type="NCBI Taxonomy" id="857342"/>
    <lineage>
        <taxon>Eukaryota</taxon>
        <taxon>Fungi</taxon>
        <taxon>Dikarya</taxon>
        <taxon>Ascomycota</taxon>
        <taxon>Pezizomycotina</taxon>
        <taxon>Leotiomycetes</taxon>
        <taxon>Helotiales</taxon>
        <taxon>Amorphothecaceae</taxon>
        <taxon>Amorphotheca</taxon>
    </lineage>
</organism>
<feature type="compositionally biased region" description="Low complexity" evidence="1">
    <location>
        <begin position="123"/>
        <end position="138"/>
    </location>
</feature>
<dbReference type="EMBL" id="KZ679013">
    <property type="protein sequence ID" value="PSS15348.1"/>
    <property type="molecule type" value="Genomic_DNA"/>
</dbReference>
<evidence type="ECO:0000313" key="3">
    <source>
        <dbReference type="Proteomes" id="UP000241818"/>
    </source>
</evidence>
<feature type="region of interest" description="Disordered" evidence="1">
    <location>
        <begin position="121"/>
        <end position="143"/>
    </location>
</feature>
<dbReference type="RefSeq" id="XP_024719947.1">
    <property type="nucleotide sequence ID" value="XM_024861909.1"/>
</dbReference>
<accession>A0A2T3AZ60</accession>
<gene>
    <name evidence="2" type="ORF">M430DRAFT_124279</name>
</gene>